<dbReference type="RefSeq" id="WP_095416689.1">
    <property type="nucleotide sequence ID" value="NZ_CP018477.1"/>
</dbReference>
<keyword evidence="3" id="KW-1185">Reference proteome</keyword>
<dbReference type="InterPro" id="IPR013783">
    <property type="entry name" value="Ig-like_fold"/>
</dbReference>
<dbReference type="OrthoDB" id="291697at2"/>
<gene>
    <name evidence="2" type="ORF">THTE_4484</name>
</gene>
<reference evidence="2 3" key="1">
    <citation type="journal article" name="Front. Microbiol.">
        <title>Sugar Metabolism of the First Thermophilic Planctomycete Thermogutta terrifontis: Comparative Genomic and Transcriptomic Approaches.</title>
        <authorList>
            <person name="Elcheninov A.G."/>
            <person name="Menzel P."/>
            <person name="Gudbergsdottir S.R."/>
            <person name="Slesarev A.I."/>
            <person name="Kadnikov V.V."/>
            <person name="Krogh A."/>
            <person name="Bonch-Osmolovskaya E.A."/>
            <person name="Peng X."/>
            <person name="Kublanov I.V."/>
        </authorList>
    </citation>
    <scope>NUCLEOTIDE SEQUENCE [LARGE SCALE GENOMIC DNA]</scope>
    <source>
        <strain evidence="2 3">R1</strain>
    </source>
</reference>
<dbReference type="EMBL" id="CP018477">
    <property type="protein sequence ID" value="ASV77085.1"/>
    <property type="molecule type" value="Genomic_DNA"/>
</dbReference>
<dbReference type="InterPro" id="IPR008964">
    <property type="entry name" value="Invasin/intimin_cell_adhesion"/>
</dbReference>
<protein>
    <recommendedName>
        <fullName evidence="4">Carboxypeptidase regulatory-like domain-containing protein</fullName>
    </recommendedName>
</protein>
<evidence type="ECO:0000256" key="1">
    <source>
        <dbReference type="SAM" id="MobiDB-lite"/>
    </source>
</evidence>
<dbReference type="AlphaFoldDB" id="A0A286RM80"/>
<feature type="compositionally biased region" description="Polar residues" evidence="1">
    <location>
        <begin position="140"/>
        <end position="153"/>
    </location>
</feature>
<feature type="region of interest" description="Disordered" evidence="1">
    <location>
        <begin position="134"/>
        <end position="163"/>
    </location>
</feature>
<evidence type="ECO:0000313" key="3">
    <source>
        <dbReference type="Proteomes" id="UP000215086"/>
    </source>
</evidence>
<organism evidence="2 3">
    <name type="scientific">Thermogutta terrifontis</name>
    <dbReference type="NCBI Taxonomy" id="1331910"/>
    <lineage>
        <taxon>Bacteria</taxon>
        <taxon>Pseudomonadati</taxon>
        <taxon>Planctomycetota</taxon>
        <taxon>Planctomycetia</taxon>
        <taxon>Pirellulales</taxon>
        <taxon>Thermoguttaceae</taxon>
        <taxon>Thermogutta</taxon>
    </lineage>
</organism>
<evidence type="ECO:0000313" key="2">
    <source>
        <dbReference type="EMBL" id="ASV77085.1"/>
    </source>
</evidence>
<accession>A0A286RM80</accession>
<dbReference type="Proteomes" id="UP000215086">
    <property type="component" value="Chromosome"/>
</dbReference>
<dbReference type="Gene3D" id="2.60.40.10">
    <property type="entry name" value="Immunoglobulins"/>
    <property type="match status" value="1"/>
</dbReference>
<sequence>MKHSPFFLGALCMSTLCLFGCKKAADNRPKRVPATVTVTYRGAAVEGATVTFHPANPDGKPAFGRTDAQGRASLTTFDPNDGALPGDYVVTVVKMVGSEQSLQTPSTEIGAMPANPVQGGAPPLQNTGARHLLPAKYADPNSSGLRATVNPSGENDFKFDLQD</sequence>
<name>A0A286RM80_9BACT</name>
<dbReference type="KEGG" id="ttf:THTE_4484"/>
<proteinExistence type="predicted"/>
<dbReference type="SUPFAM" id="SSF49373">
    <property type="entry name" value="Invasin/intimin cell-adhesion fragments"/>
    <property type="match status" value="1"/>
</dbReference>
<evidence type="ECO:0008006" key="4">
    <source>
        <dbReference type="Google" id="ProtNLM"/>
    </source>
</evidence>